<sequence length="336" mass="33255">MDSFAKFKRGINLANIEDSAYVIRSFVDSGAKLPCADGATSGLLSGGSELTCAQAKAYCSDASWKQLLASSCPMTCNKAGCYGRRSGGYADPTSAAVTTTTTTTVAQECVDGASSGLTSGGSTLACSQVKNYCSHGGYGSFVSSNCPVTCQKAKAGRLLPGAVTTTATTATATTTATTTTPAAAEAAAAAAVAASAATATTIMTTITTTTTTTTTIMTTTTTTTTATTATAAQECVDGASSGVRSSGGSRLACSQVKAYCSHGTHGSLISSNCPVTCRTAKAGCLPPAATCEDGSTSGVTSSGRALTCSQVTSYCNHDSYGSFITGNCPKSCGACS</sequence>
<gene>
    <name evidence="2" type="ORF">PGLA2088_LOCUS6748</name>
</gene>
<feature type="domain" description="ShKT" evidence="1">
    <location>
        <begin position="108"/>
        <end position="154"/>
    </location>
</feature>
<name>A0A813I8L4_POLGL</name>
<dbReference type="EMBL" id="CAJNNW010006827">
    <property type="protein sequence ID" value="CAE8648657.1"/>
    <property type="molecule type" value="Genomic_DNA"/>
</dbReference>
<dbReference type="Gene3D" id="1.10.10.1870">
    <property type="entry name" value="ShTK domain-like"/>
    <property type="match status" value="2"/>
</dbReference>
<reference evidence="2" key="1">
    <citation type="submission" date="2021-02" db="EMBL/GenBank/DDBJ databases">
        <authorList>
            <person name="Dougan E. K."/>
            <person name="Rhodes N."/>
            <person name="Thang M."/>
            <person name="Chan C."/>
        </authorList>
    </citation>
    <scope>NUCLEOTIDE SEQUENCE</scope>
</reference>
<accession>A0A813I8L4</accession>
<dbReference type="Pfam" id="PF01549">
    <property type="entry name" value="ShK"/>
    <property type="match status" value="4"/>
</dbReference>
<dbReference type="InterPro" id="IPR003582">
    <property type="entry name" value="ShKT_dom"/>
</dbReference>
<feature type="domain" description="ShKT" evidence="1">
    <location>
        <begin position="290"/>
        <end position="336"/>
    </location>
</feature>
<protein>
    <recommendedName>
        <fullName evidence="1">ShKT domain-containing protein</fullName>
    </recommendedName>
</protein>
<evidence type="ECO:0000259" key="1">
    <source>
        <dbReference type="SMART" id="SM00254"/>
    </source>
</evidence>
<feature type="domain" description="ShKT" evidence="1">
    <location>
        <begin position="34"/>
        <end position="82"/>
    </location>
</feature>
<evidence type="ECO:0000313" key="2">
    <source>
        <dbReference type="EMBL" id="CAE8648657.1"/>
    </source>
</evidence>
<dbReference type="PANTHER" id="PTHR21724">
    <property type="entry name" value="SHKT DOMAIN-CONTAINING PROTEIN"/>
    <property type="match status" value="1"/>
</dbReference>
<dbReference type="SMART" id="SM00254">
    <property type="entry name" value="ShKT"/>
    <property type="match status" value="4"/>
</dbReference>
<organism evidence="2 3">
    <name type="scientific">Polarella glacialis</name>
    <name type="common">Dinoflagellate</name>
    <dbReference type="NCBI Taxonomy" id="89957"/>
    <lineage>
        <taxon>Eukaryota</taxon>
        <taxon>Sar</taxon>
        <taxon>Alveolata</taxon>
        <taxon>Dinophyceae</taxon>
        <taxon>Suessiales</taxon>
        <taxon>Suessiaceae</taxon>
        <taxon>Polarella</taxon>
    </lineage>
</organism>
<dbReference type="AlphaFoldDB" id="A0A813I8L4"/>
<dbReference type="Proteomes" id="UP000626109">
    <property type="component" value="Unassembled WGS sequence"/>
</dbReference>
<comment type="caution">
    <text evidence="2">The sequence shown here is derived from an EMBL/GenBank/DDBJ whole genome shotgun (WGS) entry which is preliminary data.</text>
</comment>
<feature type="domain" description="ShKT" evidence="1">
    <location>
        <begin position="234"/>
        <end position="281"/>
    </location>
</feature>
<dbReference type="PANTHER" id="PTHR21724:SF109">
    <property type="entry name" value="SHKT DOMAIN-CONTAINING PROTEIN"/>
    <property type="match status" value="1"/>
</dbReference>
<evidence type="ECO:0000313" key="3">
    <source>
        <dbReference type="Proteomes" id="UP000626109"/>
    </source>
</evidence>
<proteinExistence type="predicted"/>